<evidence type="ECO:0000313" key="3">
    <source>
        <dbReference type="Proteomes" id="UP000034287"/>
    </source>
</evidence>
<comment type="similarity">
    <text evidence="1">Belongs to the phD/YefM antitoxin family.</text>
</comment>
<dbReference type="OrthoDB" id="2427986at2"/>
<keyword evidence="3" id="KW-1185">Reference proteome</keyword>
<comment type="caution">
    <text evidence="2">The sequence shown here is derived from an EMBL/GenBank/DDBJ whole genome shotgun (WGS) entry which is preliminary data.</text>
</comment>
<dbReference type="AlphaFoldDB" id="A0A0M2SJP4"/>
<evidence type="ECO:0000256" key="1">
    <source>
        <dbReference type="ARBA" id="ARBA00009981"/>
    </source>
</evidence>
<name>A0A0M2SJP4_9STAP</name>
<dbReference type="Gene3D" id="3.40.1620.10">
    <property type="entry name" value="YefM-like domain"/>
    <property type="match status" value="1"/>
</dbReference>
<protein>
    <recommendedName>
        <fullName evidence="4">Antitoxin</fullName>
    </recommendedName>
</protein>
<organism evidence="2 3">
    <name type="scientific">Salinicoccus sediminis</name>
    <dbReference type="NCBI Taxonomy" id="1432562"/>
    <lineage>
        <taxon>Bacteria</taxon>
        <taxon>Bacillati</taxon>
        <taxon>Bacillota</taxon>
        <taxon>Bacilli</taxon>
        <taxon>Bacillales</taxon>
        <taxon>Staphylococcaceae</taxon>
        <taxon>Salinicoccus</taxon>
    </lineage>
</organism>
<dbReference type="InterPro" id="IPR036165">
    <property type="entry name" value="YefM-like_sf"/>
</dbReference>
<dbReference type="EMBL" id="LAYZ01000024">
    <property type="protein sequence ID" value="KKK33876.1"/>
    <property type="molecule type" value="Genomic_DNA"/>
</dbReference>
<dbReference type="STRING" id="1432562.WN59_09695"/>
<dbReference type="PATRIC" id="fig|1432562.3.peg.1920"/>
<evidence type="ECO:0000313" key="2">
    <source>
        <dbReference type="EMBL" id="KKK33876.1"/>
    </source>
</evidence>
<sequence>MRKLSREEAEADFDSLIRYVNEEEAPVYIGESDAGAVMVSQEYWQGLGETLLLERSGVMQKVREREADGSGFSDIGDLDWSSI</sequence>
<dbReference type="SUPFAM" id="SSF143120">
    <property type="entry name" value="YefM-like"/>
    <property type="match status" value="1"/>
</dbReference>
<dbReference type="RefSeq" id="WP_046516506.1">
    <property type="nucleotide sequence ID" value="NZ_LAYZ01000024.1"/>
</dbReference>
<accession>A0A0M2SJP4</accession>
<reference evidence="2 3" key="1">
    <citation type="submission" date="2015-04" db="EMBL/GenBank/DDBJ databases">
        <title>Taxonomic description and genome sequence of Salinicoccus sediminis sp. nov., a novel hyper halotolerant bacterium isolated from marine sediment.</title>
        <authorList>
            <person name="Mathan Kumar R."/>
            <person name="Kaur G."/>
            <person name="Kumar N."/>
            <person name="Kumar A."/>
            <person name="Singh N.K."/>
            <person name="Kaur N."/>
            <person name="Mayilraj S."/>
        </authorList>
    </citation>
    <scope>NUCLEOTIDE SEQUENCE [LARGE SCALE GENOMIC DNA]</scope>
    <source>
        <strain evidence="2 3">SV-16</strain>
    </source>
</reference>
<proteinExistence type="inferred from homology"/>
<gene>
    <name evidence="2" type="ORF">WN59_09695</name>
</gene>
<dbReference type="Proteomes" id="UP000034287">
    <property type="component" value="Unassembled WGS sequence"/>
</dbReference>
<evidence type="ECO:0008006" key="4">
    <source>
        <dbReference type="Google" id="ProtNLM"/>
    </source>
</evidence>